<comment type="caution">
    <text evidence="1">The sequence shown here is derived from an EMBL/GenBank/DDBJ whole genome shotgun (WGS) entry which is preliminary data.</text>
</comment>
<protein>
    <submittedName>
        <fullName evidence="1">Uncharacterized protein</fullName>
    </submittedName>
</protein>
<dbReference type="Proteomes" id="UP000289738">
    <property type="component" value="Chromosome B05"/>
</dbReference>
<name>A0A444Z567_ARAHY</name>
<accession>A0A444Z567</accession>
<reference evidence="1 2" key="1">
    <citation type="submission" date="2019-01" db="EMBL/GenBank/DDBJ databases">
        <title>Sequencing of cultivated peanut Arachis hypogaea provides insights into genome evolution and oil improvement.</title>
        <authorList>
            <person name="Chen X."/>
        </authorList>
    </citation>
    <scope>NUCLEOTIDE SEQUENCE [LARGE SCALE GENOMIC DNA]</scope>
    <source>
        <strain evidence="2">cv. Fuhuasheng</strain>
        <tissue evidence="1">Leaves</tissue>
    </source>
</reference>
<dbReference type="SUPFAM" id="SSF52518">
    <property type="entry name" value="Thiamin diphosphate-binding fold (THDP-binding)"/>
    <property type="match status" value="1"/>
</dbReference>
<organism evidence="1 2">
    <name type="scientific">Arachis hypogaea</name>
    <name type="common">Peanut</name>
    <dbReference type="NCBI Taxonomy" id="3818"/>
    <lineage>
        <taxon>Eukaryota</taxon>
        <taxon>Viridiplantae</taxon>
        <taxon>Streptophyta</taxon>
        <taxon>Embryophyta</taxon>
        <taxon>Tracheophyta</taxon>
        <taxon>Spermatophyta</taxon>
        <taxon>Magnoliopsida</taxon>
        <taxon>eudicotyledons</taxon>
        <taxon>Gunneridae</taxon>
        <taxon>Pentapetalae</taxon>
        <taxon>rosids</taxon>
        <taxon>fabids</taxon>
        <taxon>Fabales</taxon>
        <taxon>Fabaceae</taxon>
        <taxon>Papilionoideae</taxon>
        <taxon>50 kb inversion clade</taxon>
        <taxon>dalbergioids sensu lato</taxon>
        <taxon>Dalbergieae</taxon>
        <taxon>Pterocarpus clade</taxon>
        <taxon>Arachis</taxon>
    </lineage>
</organism>
<dbReference type="AlphaFoldDB" id="A0A444Z567"/>
<gene>
    <name evidence="1" type="ORF">Ahy_B05g077552</name>
</gene>
<evidence type="ECO:0000313" key="1">
    <source>
        <dbReference type="EMBL" id="RYR09305.1"/>
    </source>
</evidence>
<keyword evidence="2" id="KW-1185">Reference proteome</keyword>
<sequence length="160" mass="18617">MTRREHREHQELKEIEILSPSFFPQLVTLVSHCHRRPKLLDAVASSSFLFCKTQKAQHIVFIFVGFSVRRRLVCTEDRFFHRKQNGVKSYCSLVLSFEFRLRVSLAAEGLLNSRALTTRLACEGLKPFCAIYSSFMQRAYDQNLFKGLSFIELGLLAEFY</sequence>
<dbReference type="InterPro" id="IPR029061">
    <property type="entry name" value="THDP-binding"/>
</dbReference>
<proteinExistence type="predicted"/>
<dbReference type="EMBL" id="SDMP01000015">
    <property type="protein sequence ID" value="RYR09305.1"/>
    <property type="molecule type" value="Genomic_DNA"/>
</dbReference>
<evidence type="ECO:0000313" key="2">
    <source>
        <dbReference type="Proteomes" id="UP000289738"/>
    </source>
</evidence>